<evidence type="ECO:0000256" key="2">
    <source>
        <dbReference type="SAM" id="SignalP"/>
    </source>
</evidence>
<feature type="compositionally biased region" description="Low complexity" evidence="1">
    <location>
        <begin position="49"/>
        <end position="67"/>
    </location>
</feature>
<dbReference type="AlphaFoldDB" id="A0A6I6MQB3"/>
<feature type="chain" id="PRO_5026138939" evidence="2">
    <location>
        <begin position="30"/>
        <end position="233"/>
    </location>
</feature>
<feature type="compositionally biased region" description="Basic and acidic residues" evidence="1">
    <location>
        <begin position="109"/>
        <end position="122"/>
    </location>
</feature>
<name>A0A6I6MQB3_9ACTN</name>
<feature type="compositionally biased region" description="Gly residues" evidence="1">
    <location>
        <begin position="123"/>
        <end position="136"/>
    </location>
</feature>
<dbReference type="KEGG" id="sbro:GQF42_03465"/>
<dbReference type="EMBL" id="CP047020">
    <property type="protein sequence ID" value="QHA02473.1"/>
    <property type="molecule type" value="Genomic_DNA"/>
</dbReference>
<dbReference type="Proteomes" id="UP000436138">
    <property type="component" value="Chromosome"/>
</dbReference>
<reference evidence="3 4" key="1">
    <citation type="submission" date="2019-12" db="EMBL/GenBank/DDBJ databases">
        <title>Streptomyces sp. strain T44 isolated from rhizosphere soil of Broussonetia papyrifera.</title>
        <authorList>
            <person name="Mo P."/>
        </authorList>
    </citation>
    <scope>NUCLEOTIDE SEQUENCE [LARGE SCALE GENOMIC DNA]</scope>
    <source>
        <strain evidence="3 4">T44</strain>
    </source>
</reference>
<feature type="region of interest" description="Disordered" evidence="1">
    <location>
        <begin position="49"/>
        <end position="141"/>
    </location>
</feature>
<gene>
    <name evidence="3" type="ORF">GQF42_03465</name>
</gene>
<keyword evidence="2" id="KW-0732">Signal</keyword>
<sequence length="233" mass="22672">MKLARSTMVTATAGAAAALAVTGITYASASSAPVPQAAPAAVAPAHHAAPAAVTPAPQTAPAPAAAPVGSNSGQGKGNDGRGDEGRGGEGGRGGDGGRDEGGRGGDGGRGGEGRGDEGRGGEGRGGGGWGGGGWGGEGRRGGRILINERSYSTHPGDCITVVSGLGARSLNVRNESHKTVEVFRGAVCDNGAPIATVGPHSASFGVHACPPEGVHVKDGVVASFRVIRHHDDD</sequence>
<feature type="signal peptide" evidence="2">
    <location>
        <begin position="1"/>
        <end position="29"/>
    </location>
</feature>
<feature type="compositionally biased region" description="Basic and acidic residues" evidence="1">
    <location>
        <begin position="78"/>
        <end position="89"/>
    </location>
</feature>
<evidence type="ECO:0000313" key="3">
    <source>
        <dbReference type="EMBL" id="QHA02473.1"/>
    </source>
</evidence>
<accession>A0A6I6MQB3</accession>
<evidence type="ECO:0000313" key="4">
    <source>
        <dbReference type="Proteomes" id="UP000436138"/>
    </source>
</evidence>
<protein>
    <submittedName>
        <fullName evidence="3">Uncharacterized protein</fullName>
    </submittedName>
</protein>
<keyword evidence="4" id="KW-1185">Reference proteome</keyword>
<proteinExistence type="predicted"/>
<dbReference type="RefSeq" id="WP_158917499.1">
    <property type="nucleotide sequence ID" value="NZ_CP047020.1"/>
</dbReference>
<organism evidence="3 4">
    <name type="scientific">Streptomyces broussonetiae</name>
    <dbReference type="NCBI Taxonomy" id="2686304"/>
    <lineage>
        <taxon>Bacteria</taxon>
        <taxon>Bacillati</taxon>
        <taxon>Actinomycetota</taxon>
        <taxon>Actinomycetes</taxon>
        <taxon>Kitasatosporales</taxon>
        <taxon>Streptomycetaceae</taxon>
        <taxon>Streptomyces</taxon>
    </lineage>
</organism>
<evidence type="ECO:0000256" key="1">
    <source>
        <dbReference type="SAM" id="MobiDB-lite"/>
    </source>
</evidence>